<organism evidence="2 3">
    <name type="scientific">Candidatus Nomurabacteria bacterium RIFOXYC2_FULL_36_19</name>
    <dbReference type="NCBI Taxonomy" id="1801806"/>
    <lineage>
        <taxon>Bacteria</taxon>
        <taxon>Candidatus Nomuraibacteriota</taxon>
    </lineage>
</organism>
<evidence type="ECO:0000256" key="1">
    <source>
        <dbReference type="SAM" id="MobiDB-lite"/>
    </source>
</evidence>
<feature type="compositionally biased region" description="Low complexity" evidence="1">
    <location>
        <begin position="89"/>
        <end position="99"/>
    </location>
</feature>
<feature type="compositionally biased region" description="Polar residues" evidence="1">
    <location>
        <begin position="9"/>
        <end position="18"/>
    </location>
</feature>
<feature type="region of interest" description="Disordered" evidence="1">
    <location>
        <begin position="1"/>
        <end position="143"/>
    </location>
</feature>
<dbReference type="SUPFAM" id="SSF46785">
    <property type="entry name" value="Winged helix' DNA-binding domain"/>
    <property type="match status" value="1"/>
</dbReference>
<dbReference type="Gene3D" id="1.10.10.10">
    <property type="entry name" value="Winged helix-like DNA-binding domain superfamily/Winged helix DNA-binding domain"/>
    <property type="match status" value="1"/>
</dbReference>
<dbReference type="EMBL" id="MFWE01000005">
    <property type="protein sequence ID" value="OGJ10641.1"/>
    <property type="molecule type" value="Genomic_DNA"/>
</dbReference>
<reference evidence="2 3" key="1">
    <citation type="journal article" date="2016" name="Nat. Commun.">
        <title>Thousands of microbial genomes shed light on interconnected biogeochemical processes in an aquifer system.</title>
        <authorList>
            <person name="Anantharaman K."/>
            <person name="Brown C.T."/>
            <person name="Hug L.A."/>
            <person name="Sharon I."/>
            <person name="Castelle C.J."/>
            <person name="Probst A.J."/>
            <person name="Thomas B.C."/>
            <person name="Singh A."/>
            <person name="Wilkins M.J."/>
            <person name="Karaoz U."/>
            <person name="Brodie E.L."/>
            <person name="Williams K.H."/>
            <person name="Hubbard S.S."/>
            <person name="Banfield J.F."/>
        </authorList>
    </citation>
    <scope>NUCLEOTIDE SEQUENCE [LARGE SCALE GENOMIC DNA]</scope>
</reference>
<dbReference type="InterPro" id="IPR036390">
    <property type="entry name" value="WH_DNA-bd_sf"/>
</dbReference>
<feature type="compositionally biased region" description="Basic and acidic residues" evidence="1">
    <location>
        <begin position="72"/>
        <end position="82"/>
    </location>
</feature>
<accession>A0A1F6YW49</accession>
<sequence length="231" mass="25307">MPDDEKPSENPTPEQNSIPPSPQEPTADAPILPVDSEPTEVPSEAPEASREGFSDESNNITLPNSTSTESSNEGKTEEKPAENEPSPEPVSEPIETPESGTAQISTNEPLKSKPEELPPSASLPEEKPPASPELKSQTLTSTEAMPPVVSSFNHMRKLQVKEQLAIKNKKRKKLDLVMTLFLKKSKITNDEVEKFLHVSDATATRYLSILEKEGKIKQNGKTGHMVSYSRI</sequence>
<gene>
    <name evidence="2" type="ORF">A2456_01455</name>
</gene>
<dbReference type="InterPro" id="IPR036388">
    <property type="entry name" value="WH-like_DNA-bd_sf"/>
</dbReference>
<feature type="compositionally biased region" description="Polar residues" evidence="1">
    <location>
        <begin position="55"/>
        <end position="71"/>
    </location>
</feature>
<name>A0A1F6YW49_9BACT</name>
<evidence type="ECO:0000313" key="2">
    <source>
        <dbReference type="EMBL" id="OGJ10641.1"/>
    </source>
</evidence>
<dbReference type="AlphaFoldDB" id="A0A1F6YW49"/>
<dbReference type="Proteomes" id="UP000178975">
    <property type="component" value="Unassembled WGS sequence"/>
</dbReference>
<protein>
    <recommendedName>
        <fullName evidence="4">HTH deoR-type domain-containing protein</fullName>
    </recommendedName>
</protein>
<evidence type="ECO:0000313" key="3">
    <source>
        <dbReference type="Proteomes" id="UP000178975"/>
    </source>
</evidence>
<evidence type="ECO:0008006" key="4">
    <source>
        <dbReference type="Google" id="ProtNLM"/>
    </source>
</evidence>
<comment type="caution">
    <text evidence="2">The sequence shown here is derived from an EMBL/GenBank/DDBJ whole genome shotgun (WGS) entry which is preliminary data.</text>
</comment>
<proteinExistence type="predicted"/>